<comment type="caution">
    <text evidence="2">The sequence shown here is derived from an EMBL/GenBank/DDBJ whole genome shotgun (WGS) entry which is preliminary data.</text>
</comment>
<dbReference type="InterPro" id="IPR003615">
    <property type="entry name" value="HNH_nuc"/>
</dbReference>
<evidence type="ECO:0000313" key="3">
    <source>
        <dbReference type="Proteomes" id="UP000282460"/>
    </source>
</evidence>
<keyword evidence="2" id="KW-0255">Endonuclease</keyword>
<keyword evidence="3" id="KW-1185">Reference proteome</keyword>
<dbReference type="OrthoDB" id="9811869at2"/>
<gene>
    <name evidence="2" type="ORF">D9V28_07710</name>
</gene>
<keyword evidence="2" id="KW-0378">Hydrolase</keyword>
<dbReference type="RefSeq" id="WP_121659156.1">
    <property type="nucleotide sequence ID" value="NZ_BMEK01000002.1"/>
</dbReference>
<proteinExistence type="predicted"/>
<evidence type="ECO:0000313" key="2">
    <source>
        <dbReference type="EMBL" id="RLQ84110.1"/>
    </source>
</evidence>
<dbReference type="GO" id="GO:0004519">
    <property type="term" value="F:endonuclease activity"/>
    <property type="evidence" value="ECO:0007669"/>
    <property type="project" value="UniProtKB-KW"/>
</dbReference>
<dbReference type="Pfam" id="PF13391">
    <property type="entry name" value="HNH_2"/>
    <property type="match status" value="1"/>
</dbReference>
<reference evidence="2 3" key="1">
    <citation type="submission" date="2018-10" db="EMBL/GenBank/DDBJ databases">
        <authorList>
            <person name="Li J."/>
        </authorList>
    </citation>
    <scope>NUCLEOTIDE SEQUENCE [LARGE SCALE GENOMIC DNA]</scope>
    <source>
        <strain evidence="2 3">ZD1-4</strain>
    </source>
</reference>
<dbReference type="EMBL" id="RCWJ01000002">
    <property type="protein sequence ID" value="RLQ84110.1"/>
    <property type="molecule type" value="Genomic_DNA"/>
</dbReference>
<sequence length="331" mass="36527">MLELRDYLQLSRSAAEAQWREVLQRSSVPAGARQVDFAPIETLLCFGLGLIGHRSKRGNINISERDPVALKLASLVKRTPASLAAKLANLDGRRPNSARHERALWVALTNDLFHFGHLYATVIDAARLVGIDENQLPDFLDLPDTPLHAVVEADRISTDELRDSIEDEIRDWMNLNPGVDTVETERAMLGSARVGQQQFARKVLSNAGFACVFCGLSFKAMGLPSARMLVASHIKPWKNSIGSERIDPLNGLAACPTHDAAFDAFLITVLPDLSVVVTRELKKAIAGDAAIERNFGQEGLVRSLRIRARELAPGERYLSWHRKISLGREVA</sequence>
<protein>
    <submittedName>
        <fullName evidence="2">HNH endonuclease</fullName>
    </submittedName>
</protein>
<organism evidence="2 3">
    <name type="scientific">Mycetocola zhadangensis</name>
    <dbReference type="NCBI Taxonomy" id="1164595"/>
    <lineage>
        <taxon>Bacteria</taxon>
        <taxon>Bacillati</taxon>
        <taxon>Actinomycetota</taxon>
        <taxon>Actinomycetes</taxon>
        <taxon>Micrococcales</taxon>
        <taxon>Microbacteriaceae</taxon>
        <taxon>Mycetocola</taxon>
    </lineage>
</organism>
<feature type="domain" description="HNH nuclease" evidence="1">
    <location>
        <begin position="211"/>
        <end position="269"/>
    </location>
</feature>
<evidence type="ECO:0000259" key="1">
    <source>
        <dbReference type="Pfam" id="PF13391"/>
    </source>
</evidence>
<dbReference type="AlphaFoldDB" id="A0A3L7J0Y5"/>
<keyword evidence="2" id="KW-0540">Nuclease</keyword>
<dbReference type="Proteomes" id="UP000282460">
    <property type="component" value="Unassembled WGS sequence"/>
</dbReference>
<accession>A0A3L7J0Y5</accession>
<name>A0A3L7J0Y5_9MICO</name>